<keyword evidence="2" id="KW-0812">Transmembrane</keyword>
<dbReference type="Proteomes" id="UP000185210">
    <property type="component" value="Unassembled WGS sequence"/>
</dbReference>
<organism evidence="3 4">
    <name type="scientific">Mycobacteroides abscessus subsp. abscessus</name>
    <dbReference type="NCBI Taxonomy" id="1185650"/>
    <lineage>
        <taxon>Bacteria</taxon>
        <taxon>Bacillati</taxon>
        <taxon>Actinomycetota</taxon>
        <taxon>Actinomycetes</taxon>
        <taxon>Mycobacteriales</taxon>
        <taxon>Mycobacteriaceae</taxon>
        <taxon>Mycobacteroides</taxon>
        <taxon>Mycobacteroides abscessus</taxon>
    </lineage>
</organism>
<dbReference type="EMBL" id="FSHM01000001">
    <property type="protein sequence ID" value="SIA30023.1"/>
    <property type="molecule type" value="Genomic_DNA"/>
</dbReference>
<protein>
    <submittedName>
        <fullName evidence="3">Uncharacterized protein</fullName>
    </submittedName>
</protein>
<name>A0AB38CUG7_9MYCO</name>
<gene>
    <name evidence="3" type="ORF">SAMEA2070301_00851</name>
</gene>
<reference evidence="3 4" key="1">
    <citation type="submission" date="2016-11" db="EMBL/GenBank/DDBJ databases">
        <authorList>
            <consortium name="Pathogen Informatics"/>
        </authorList>
    </citation>
    <scope>NUCLEOTIDE SEQUENCE [LARGE SCALE GENOMIC DNA]</scope>
    <source>
        <strain evidence="3 4">104</strain>
    </source>
</reference>
<proteinExistence type="predicted"/>
<feature type="transmembrane region" description="Helical" evidence="2">
    <location>
        <begin position="72"/>
        <end position="96"/>
    </location>
</feature>
<sequence>MYSKTVTRQPSPAGLPSSSNRKGVNVVKKVITATLLLVGVLFGLYLTGMGIMLQRYGQSMLKFAHHPTTSSYLWWGVSALGIALIVACVWGGIRFFRRPNKAHVR</sequence>
<evidence type="ECO:0000313" key="3">
    <source>
        <dbReference type="EMBL" id="SIA30023.1"/>
    </source>
</evidence>
<comment type="caution">
    <text evidence="3">The sequence shown here is derived from an EMBL/GenBank/DDBJ whole genome shotgun (WGS) entry which is preliminary data.</text>
</comment>
<feature type="transmembrane region" description="Helical" evidence="2">
    <location>
        <begin position="30"/>
        <end position="52"/>
    </location>
</feature>
<keyword evidence="2" id="KW-0472">Membrane</keyword>
<evidence type="ECO:0000256" key="1">
    <source>
        <dbReference type="SAM" id="MobiDB-lite"/>
    </source>
</evidence>
<feature type="region of interest" description="Disordered" evidence="1">
    <location>
        <begin position="1"/>
        <end position="21"/>
    </location>
</feature>
<evidence type="ECO:0000256" key="2">
    <source>
        <dbReference type="SAM" id="Phobius"/>
    </source>
</evidence>
<evidence type="ECO:0000313" key="4">
    <source>
        <dbReference type="Proteomes" id="UP000185210"/>
    </source>
</evidence>
<keyword evidence="2" id="KW-1133">Transmembrane helix</keyword>
<accession>A0AB38CUG7</accession>
<dbReference type="AlphaFoldDB" id="A0AB38CUG7"/>